<dbReference type="RefSeq" id="XP_002777679.1">
    <property type="nucleotide sequence ID" value="XM_002777633.1"/>
</dbReference>
<reference evidence="2 3" key="1">
    <citation type="submission" date="2008-07" db="EMBL/GenBank/DDBJ databases">
        <authorList>
            <person name="El-Sayed N."/>
            <person name="Caler E."/>
            <person name="Inman J."/>
            <person name="Amedeo P."/>
            <person name="Hass B."/>
            <person name="Wortman J."/>
        </authorList>
    </citation>
    <scope>NUCLEOTIDE SEQUENCE [LARGE SCALE GENOMIC DNA]</scope>
    <source>
        <strain evidence="3">ATCC 50983 / TXsc</strain>
    </source>
</reference>
<dbReference type="Proteomes" id="UP000007800">
    <property type="component" value="Unassembled WGS sequence"/>
</dbReference>
<evidence type="ECO:0000313" key="3">
    <source>
        <dbReference type="Proteomes" id="UP000007800"/>
    </source>
</evidence>
<keyword evidence="3" id="KW-1185">Reference proteome</keyword>
<accession>C5L188</accession>
<dbReference type="AlphaFoldDB" id="C5L188"/>
<evidence type="ECO:0000256" key="1">
    <source>
        <dbReference type="SAM" id="MobiDB-lite"/>
    </source>
</evidence>
<dbReference type="EMBL" id="GG678232">
    <property type="protein sequence ID" value="EER09495.1"/>
    <property type="molecule type" value="Genomic_DNA"/>
</dbReference>
<feature type="compositionally biased region" description="Basic and acidic residues" evidence="1">
    <location>
        <begin position="202"/>
        <end position="213"/>
    </location>
</feature>
<dbReference type="InParanoid" id="C5L188"/>
<sequence>MSHSQVLHEFQALIVNGPILIRRFDAQLVSLKISSSYQLKFDLIVDVCVIKFSLMLKFRARAARRTTTFVQGKTKTRPITGRSVMSWIDSGASLCSGQHIIIDGNIRRLVNTQCQDHMEETDAFRSYWDPSNYESWRDRQIESRHRSMRSSSSLNRCYPQPHAMRRIERRVHNVYAARAYLSWKDWLRQNASGPKNGGRPTAGDRRQKVDHRL</sequence>
<proteinExistence type="predicted"/>
<name>C5L188_PERM5</name>
<dbReference type="OrthoDB" id="10641195at2759"/>
<protein>
    <submittedName>
        <fullName evidence="2">Uncharacterized protein</fullName>
    </submittedName>
</protein>
<dbReference type="GeneID" id="9052391"/>
<gene>
    <name evidence="2" type="ORF">Pmar_PMAR016426</name>
</gene>
<organism evidence="3">
    <name type="scientific">Perkinsus marinus (strain ATCC 50983 / TXsc)</name>
    <dbReference type="NCBI Taxonomy" id="423536"/>
    <lineage>
        <taxon>Eukaryota</taxon>
        <taxon>Sar</taxon>
        <taxon>Alveolata</taxon>
        <taxon>Perkinsozoa</taxon>
        <taxon>Perkinsea</taxon>
        <taxon>Perkinsida</taxon>
        <taxon>Perkinsidae</taxon>
        <taxon>Perkinsus</taxon>
    </lineage>
</organism>
<evidence type="ECO:0000313" key="2">
    <source>
        <dbReference type="EMBL" id="EER09495.1"/>
    </source>
</evidence>
<feature type="region of interest" description="Disordered" evidence="1">
    <location>
        <begin position="191"/>
        <end position="213"/>
    </location>
</feature>